<organism evidence="1 2">
    <name type="scientific">Vermiconidia calcicola</name>
    <dbReference type="NCBI Taxonomy" id="1690605"/>
    <lineage>
        <taxon>Eukaryota</taxon>
        <taxon>Fungi</taxon>
        <taxon>Dikarya</taxon>
        <taxon>Ascomycota</taxon>
        <taxon>Pezizomycotina</taxon>
        <taxon>Dothideomycetes</taxon>
        <taxon>Dothideomycetidae</taxon>
        <taxon>Mycosphaerellales</taxon>
        <taxon>Extremaceae</taxon>
        <taxon>Vermiconidia</taxon>
    </lineage>
</organism>
<protein>
    <submittedName>
        <fullName evidence="1">Uncharacterized protein</fullName>
    </submittedName>
</protein>
<dbReference type="EMBL" id="JAUTXU010000076">
    <property type="protein sequence ID" value="KAK3711475.1"/>
    <property type="molecule type" value="Genomic_DNA"/>
</dbReference>
<accession>A0ACC3N7M2</accession>
<evidence type="ECO:0000313" key="2">
    <source>
        <dbReference type="Proteomes" id="UP001281147"/>
    </source>
</evidence>
<gene>
    <name evidence="1" type="ORF">LTR37_009654</name>
</gene>
<keyword evidence="2" id="KW-1185">Reference proteome</keyword>
<evidence type="ECO:0000313" key="1">
    <source>
        <dbReference type="EMBL" id="KAK3711475.1"/>
    </source>
</evidence>
<name>A0ACC3N7M2_9PEZI</name>
<dbReference type="Proteomes" id="UP001281147">
    <property type="component" value="Unassembled WGS sequence"/>
</dbReference>
<reference evidence="1" key="1">
    <citation type="submission" date="2023-07" db="EMBL/GenBank/DDBJ databases">
        <title>Black Yeasts Isolated from many extreme environments.</title>
        <authorList>
            <person name="Coleine C."/>
            <person name="Stajich J.E."/>
            <person name="Selbmann L."/>
        </authorList>
    </citation>
    <scope>NUCLEOTIDE SEQUENCE</scope>
    <source>
        <strain evidence="1">CCFEE 5714</strain>
    </source>
</reference>
<sequence>MTSKDSSIAIVGGGAWGLSTALHLRWAGYKNITVFERAQKIPSPYSAAYDINKIARAEYEDKFYSKLALTGYVVRATSSAPKKATDHLEKALSSIESDPAFAPGIRRLQSAKDFKEYTWQYSGPLTGFRGYFNRLAGYAHSSDALSGAWEECVRLGVKFVQGDEAGRVVRLRCGTSEPTETTSRQYRCSGIQTADGKVHATDLTICALGAHAASILPGLGDSVQARCWSVAHVQLDEQEANFLRGIPTTNIRDLGFFFEPDPKTHLFKLCPLGVGYTNPGKDDVSLPPPDRFLLLKTSFRPKMNRS</sequence>
<proteinExistence type="predicted"/>
<comment type="caution">
    <text evidence="1">The sequence shown here is derived from an EMBL/GenBank/DDBJ whole genome shotgun (WGS) entry which is preliminary data.</text>
</comment>